<evidence type="ECO:0000313" key="3">
    <source>
        <dbReference type="Proteomes" id="UP000235881"/>
    </source>
</evidence>
<dbReference type="Gene3D" id="2.40.50.320">
    <property type="entry name" value="Copper binding periplasmic protein CusF"/>
    <property type="match status" value="1"/>
</dbReference>
<comment type="caution">
    <text evidence="2">The sequence shown here is derived from an EMBL/GenBank/DDBJ whole genome shotgun (WGS) entry which is preliminary data.</text>
</comment>
<dbReference type="Proteomes" id="UP000235881">
    <property type="component" value="Unassembled WGS sequence"/>
</dbReference>
<accession>A0A8E2U1P1</accession>
<dbReference type="EMBL" id="POUK01000002">
    <property type="protein sequence ID" value="PNF76990.1"/>
    <property type="molecule type" value="Genomic_DNA"/>
</dbReference>
<keyword evidence="1" id="KW-0732">Signal</keyword>
<reference evidence="2 3" key="1">
    <citation type="submission" date="2018-01" db="EMBL/GenBank/DDBJ databases">
        <title>Denitrification phenotypes of diverse strains of Pseudomonas stutzeri.</title>
        <authorList>
            <person name="Milligan D.A."/>
            <person name="Bergaust L."/>
            <person name="Bakken L.R."/>
            <person name="Frostegard A."/>
        </authorList>
    </citation>
    <scope>NUCLEOTIDE SEQUENCE [LARGE SCALE GENOMIC DNA]</scope>
    <source>
        <strain evidence="2 3">DSM 50238</strain>
    </source>
</reference>
<keyword evidence="3" id="KW-1185">Reference proteome</keyword>
<feature type="chain" id="PRO_5034006583" evidence="1">
    <location>
        <begin position="20"/>
        <end position="117"/>
    </location>
</feature>
<sequence>MNYLVAMLAALCLTQPALAEDLLKPETVPPPIDDSAASGSLEAEVTHRASGTLRAIYATQGSVTIALGPVAELKWPAMVMPFRIDARQLEGLAVGDAVEFEFTNGEMDPRIVTIRKQ</sequence>
<dbReference type="Pfam" id="PF11604">
    <property type="entry name" value="CusF_Ec"/>
    <property type="match status" value="1"/>
</dbReference>
<organism evidence="2 3">
    <name type="scientific">Stutzerimonas degradans</name>
    <dbReference type="NCBI Taxonomy" id="2968968"/>
    <lineage>
        <taxon>Bacteria</taxon>
        <taxon>Pseudomonadati</taxon>
        <taxon>Pseudomonadota</taxon>
        <taxon>Gammaproteobacteria</taxon>
        <taxon>Pseudomonadales</taxon>
        <taxon>Pseudomonadaceae</taxon>
        <taxon>Stutzerimonas</taxon>
    </lineage>
</organism>
<protein>
    <submittedName>
        <fullName evidence="2">Copper-binding protein</fullName>
    </submittedName>
</protein>
<gene>
    <name evidence="2" type="ORF">CXK95_04675</name>
</gene>
<dbReference type="InterPro" id="IPR021647">
    <property type="entry name" value="CusF_Ec"/>
</dbReference>
<dbReference type="RefSeq" id="WP_102827778.1">
    <property type="nucleotide sequence ID" value="NZ_CP065721.1"/>
</dbReference>
<feature type="signal peptide" evidence="1">
    <location>
        <begin position="1"/>
        <end position="19"/>
    </location>
</feature>
<proteinExistence type="predicted"/>
<name>A0A8E2U1P1_9GAMM</name>
<evidence type="ECO:0000313" key="2">
    <source>
        <dbReference type="EMBL" id="PNF76990.1"/>
    </source>
</evidence>
<dbReference type="InterPro" id="IPR042230">
    <property type="entry name" value="CusF_sf"/>
</dbReference>
<evidence type="ECO:0000256" key="1">
    <source>
        <dbReference type="SAM" id="SignalP"/>
    </source>
</evidence>
<dbReference type="AlphaFoldDB" id="A0A8E2U1P1"/>